<name>A0A7V3N5R1_UNCC3</name>
<organism evidence="1">
    <name type="scientific">candidate division CPR3 bacterium</name>
    <dbReference type="NCBI Taxonomy" id="2268181"/>
    <lineage>
        <taxon>Bacteria</taxon>
        <taxon>Bacteria division CPR3</taxon>
    </lineage>
</organism>
<sequence>MAWILILLGLSALLLIWLLASRRRKREEGE</sequence>
<reference evidence="1" key="1">
    <citation type="journal article" date="2020" name="mSystems">
        <title>Genome- and Community-Level Interaction Insights into Carbon Utilization and Element Cycling Functions of Hydrothermarchaeota in Hydrothermal Sediment.</title>
        <authorList>
            <person name="Zhou Z."/>
            <person name="Liu Y."/>
            <person name="Xu W."/>
            <person name="Pan J."/>
            <person name="Luo Z.H."/>
            <person name="Li M."/>
        </authorList>
    </citation>
    <scope>NUCLEOTIDE SEQUENCE [LARGE SCALE GENOMIC DNA]</scope>
    <source>
        <strain evidence="1">SpSt-757</strain>
    </source>
</reference>
<dbReference type="EMBL" id="DTGG01000103">
    <property type="protein sequence ID" value="HFZ09132.1"/>
    <property type="molecule type" value="Genomic_DNA"/>
</dbReference>
<gene>
    <name evidence="1" type="ORF">ENV41_03255</name>
</gene>
<dbReference type="NCBIfam" id="TIGR01167">
    <property type="entry name" value="LPXTG_anchor"/>
    <property type="match status" value="1"/>
</dbReference>
<evidence type="ECO:0000313" key="1">
    <source>
        <dbReference type="EMBL" id="HFZ09132.1"/>
    </source>
</evidence>
<protein>
    <submittedName>
        <fullName evidence="1">LPXTG cell wall anchor domain-containing protein</fullName>
    </submittedName>
</protein>
<accession>A0A7V3N5R1</accession>
<proteinExistence type="predicted"/>
<dbReference type="AlphaFoldDB" id="A0A7V3N5R1"/>
<comment type="caution">
    <text evidence="1">The sequence shown here is derived from an EMBL/GenBank/DDBJ whole genome shotgun (WGS) entry which is preliminary data.</text>
</comment>